<dbReference type="EMBL" id="JROU02001207">
    <property type="protein sequence ID" value="OEH77087.1"/>
    <property type="molecule type" value="Genomic_DNA"/>
</dbReference>
<keyword evidence="2" id="KW-1133">Transmembrane helix</keyword>
<evidence type="ECO:0000313" key="4">
    <source>
        <dbReference type="Proteomes" id="UP000095192"/>
    </source>
</evidence>
<protein>
    <submittedName>
        <fullName evidence="3">Uncharacterized protein</fullName>
    </submittedName>
</protein>
<keyword evidence="2" id="KW-0472">Membrane</keyword>
<sequence length="382" mass="40073">MGEHSDILSLENSASLQDDAVGEEIPSTGGAIPYSGVSSYPAERKIWLSKRALGAVLVPILLGFAVYHGFGKQGSKAALLTEAGEDSIVLGIPGSDKGLGNAYNGEINDQNQNFTTEDGSKGLDDRRDNAHAKTLLTSASAPNATALPRTNASQGQQGSTVQVTHIALADNRTSTQTQDEPHSNNASPANGKGDGPQAFDAGEEKGLGTDAENTEGIKPLGGKLLIERQEVRSPGARQRHMDNNRKKVTFASTDERDLSKDSADALENGHGGVPGRSGDSAGKPERPNSLPIGKVRRSDRVAEKSPFIWENKGSKDGKFPSVDSSLEAKGPPVVSVNGQENVPGQSGDNDQKANPQTLPTDGELRKGGPVPIGSPKSHQFHL</sequence>
<dbReference type="InParanoid" id="A0A1D3D0V9"/>
<reference evidence="3 4" key="1">
    <citation type="journal article" date="2016" name="BMC Genomics">
        <title>Comparative genomics reveals Cyclospora cayetanensis possesses coccidia-like metabolism and invasion components but unique surface antigens.</title>
        <authorList>
            <person name="Liu S."/>
            <person name="Wang L."/>
            <person name="Zheng H."/>
            <person name="Xu Z."/>
            <person name="Roellig D.M."/>
            <person name="Li N."/>
            <person name="Frace M.A."/>
            <person name="Tang K."/>
            <person name="Arrowood M.J."/>
            <person name="Moss D.M."/>
            <person name="Zhang L."/>
            <person name="Feng Y."/>
            <person name="Xiao L."/>
        </authorList>
    </citation>
    <scope>NUCLEOTIDE SEQUENCE [LARGE SCALE GENOMIC DNA]</scope>
    <source>
        <strain evidence="3 4">CHN_HEN01</strain>
    </source>
</reference>
<dbReference type="Proteomes" id="UP000095192">
    <property type="component" value="Unassembled WGS sequence"/>
</dbReference>
<feature type="compositionally biased region" description="Polar residues" evidence="1">
    <location>
        <begin position="107"/>
        <end position="117"/>
    </location>
</feature>
<feature type="region of interest" description="Disordered" evidence="1">
    <location>
        <begin position="104"/>
        <end position="160"/>
    </location>
</feature>
<keyword evidence="2" id="KW-0812">Transmembrane</keyword>
<comment type="caution">
    <text evidence="3">The sequence shown here is derived from an EMBL/GenBank/DDBJ whole genome shotgun (WGS) entry which is preliminary data.</text>
</comment>
<evidence type="ECO:0000256" key="1">
    <source>
        <dbReference type="SAM" id="MobiDB-lite"/>
    </source>
</evidence>
<proteinExistence type="predicted"/>
<feature type="compositionally biased region" description="Polar residues" evidence="1">
    <location>
        <begin position="336"/>
        <end position="359"/>
    </location>
</feature>
<evidence type="ECO:0000313" key="3">
    <source>
        <dbReference type="EMBL" id="OEH77087.1"/>
    </source>
</evidence>
<feature type="compositionally biased region" description="Basic and acidic residues" evidence="1">
    <location>
        <begin position="253"/>
        <end position="263"/>
    </location>
</feature>
<dbReference type="AlphaFoldDB" id="A0A1D3D0V9"/>
<gene>
    <name evidence="3" type="ORF">cyc_04848</name>
</gene>
<dbReference type="VEuPathDB" id="ToxoDB:cyc_04848"/>
<feature type="compositionally biased region" description="Polar residues" evidence="1">
    <location>
        <begin position="173"/>
        <end position="188"/>
    </location>
</feature>
<evidence type="ECO:0000256" key="2">
    <source>
        <dbReference type="SAM" id="Phobius"/>
    </source>
</evidence>
<feature type="compositionally biased region" description="Polar residues" evidence="1">
    <location>
        <begin position="135"/>
        <end position="160"/>
    </location>
</feature>
<feature type="compositionally biased region" description="Basic and acidic residues" evidence="1">
    <location>
        <begin position="118"/>
        <end position="131"/>
    </location>
</feature>
<organism evidence="3 4">
    <name type="scientific">Cyclospora cayetanensis</name>
    <dbReference type="NCBI Taxonomy" id="88456"/>
    <lineage>
        <taxon>Eukaryota</taxon>
        <taxon>Sar</taxon>
        <taxon>Alveolata</taxon>
        <taxon>Apicomplexa</taxon>
        <taxon>Conoidasida</taxon>
        <taxon>Coccidia</taxon>
        <taxon>Eucoccidiorida</taxon>
        <taxon>Eimeriorina</taxon>
        <taxon>Eimeriidae</taxon>
        <taxon>Cyclospora</taxon>
    </lineage>
</organism>
<feature type="transmembrane region" description="Helical" evidence="2">
    <location>
        <begin position="52"/>
        <end position="70"/>
    </location>
</feature>
<name>A0A1D3D0V9_9EIME</name>
<accession>A0A1D3D0V9</accession>
<feature type="region of interest" description="Disordered" evidence="1">
    <location>
        <begin position="173"/>
        <end position="382"/>
    </location>
</feature>
<keyword evidence="4" id="KW-1185">Reference proteome</keyword>